<dbReference type="InterPro" id="IPR049562">
    <property type="entry name" value="SLC25A33/36-like"/>
</dbReference>
<keyword evidence="4" id="KW-0677">Repeat</keyword>
<dbReference type="Pfam" id="PF00153">
    <property type="entry name" value="Mito_carr"/>
    <property type="match status" value="1"/>
</dbReference>
<dbReference type="GO" id="GO:0015218">
    <property type="term" value="F:pyrimidine nucleotide transmembrane transporter activity"/>
    <property type="evidence" value="ECO:0007669"/>
    <property type="project" value="InterPro"/>
</dbReference>
<dbReference type="eggNOG" id="ENOG502SPA8">
    <property type="taxonomic scope" value="Eukaryota"/>
</dbReference>
<dbReference type="GO" id="GO:0005743">
    <property type="term" value="C:mitochondrial inner membrane"/>
    <property type="evidence" value="ECO:0007669"/>
    <property type="project" value="UniProtKB-SubCell"/>
</dbReference>
<evidence type="ECO:0000256" key="10">
    <source>
        <dbReference type="RuleBase" id="RU000488"/>
    </source>
</evidence>
<organism evidence="12 13">
    <name type="scientific">Paracoccidioides lutzii (strain ATCC MYA-826 / Pb01)</name>
    <name type="common">Paracoccidioides brasiliensis</name>
    <dbReference type="NCBI Taxonomy" id="502779"/>
    <lineage>
        <taxon>Eukaryota</taxon>
        <taxon>Fungi</taxon>
        <taxon>Dikarya</taxon>
        <taxon>Ascomycota</taxon>
        <taxon>Pezizomycotina</taxon>
        <taxon>Eurotiomycetes</taxon>
        <taxon>Eurotiomycetidae</taxon>
        <taxon>Onygenales</taxon>
        <taxon>Ajellomycetaceae</taxon>
        <taxon>Paracoccidioides</taxon>
    </lineage>
</organism>
<dbReference type="Gene3D" id="1.50.40.10">
    <property type="entry name" value="Mitochondrial carrier domain"/>
    <property type="match status" value="1"/>
</dbReference>
<dbReference type="PROSITE" id="PS50920">
    <property type="entry name" value="SOLCAR"/>
    <property type="match status" value="1"/>
</dbReference>
<dbReference type="PANTHER" id="PTHR45829:SF4">
    <property type="entry name" value="MITOCHONDRIAL CARRIER PROTEIN RIM2"/>
    <property type="match status" value="1"/>
</dbReference>
<dbReference type="SUPFAM" id="SSF103506">
    <property type="entry name" value="Mitochondrial carrier"/>
    <property type="match status" value="1"/>
</dbReference>
<proteinExistence type="inferred from homology"/>
<dbReference type="HOGENOM" id="CLU_1982236_0_0_1"/>
<reference evidence="12 13" key="1">
    <citation type="journal article" date="2011" name="PLoS Genet.">
        <title>Comparative genomic analysis of human fungal pathogens causing paracoccidioidomycosis.</title>
        <authorList>
            <person name="Desjardins C.A."/>
            <person name="Champion M.D."/>
            <person name="Holder J.W."/>
            <person name="Muszewska A."/>
            <person name="Goldberg J."/>
            <person name="Bailao A.M."/>
            <person name="Brigido M.M."/>
            <person name="Ferreira M.E."/>
            <person name="Garcia A.M."/>
            <person name="Grynberg M."/>
            <person name="Gujja S."/>
            <person name="Heiman D.I."/>
            <person name="Henn M.R."/>
            <person name="Kodira C.D."/>
            <person name="Leon-Narvaez H."/>
            <person name="Longo L.V."/>
            <person name="Ma L.J."/>
            <person name="Malavazi I."/>
            <person name="Matsuo A.L."/>
            <person name="Morais F.V."/>
            <person name="Pereira M."/>
            <person name="Rodriguez-Brito S."/>
            <person name="Sakthikumar S."/>
            <person name="Salem-Izacc S.M."/>
            <person name="Sykes S.M."/>
            <person name="Teixeira M.M."/>
            <person name="Vallejo M.C."/>
            <person name="Walter M.E."/>
            <person name="Yandava C."/>
            <person name="Young S."/>
            <person name="Zeng Q."/>
            <person name="Zucker J."/>
            <person name="Felipe M.S."/>
            <person name="Goldman G.H."/>
            <person name="Haas B.J."/>
            <person name="McEwen J.G."/>
            <person name="Nino-Vega G."/>
            <person name="Puccia R."/>
            <person name="San-Blas G."/>
            <person name="Soares C.M."/>
            <person name="Birren B.W."/>
            <person name="Cuomo C.A."/>
        </authorList>
    </citation>
    <scope>NUCLEOTIDE SEQUENCE [LARGE SCALE GENOMIC DNA]</scope>
    <source>
        <strain evidence="13">ATCC MYA-826 / Pb01</strain>
    </source>
</reference>
<dbReference type="KEGG" id="pbl:PAAG_11157"/>
<name>A0A0A2VM95_PARBA</name>
<evidence type="ECO:0000256" key="1">
    <source>
        <dbReference type="ARBA" id="ARBA00004448"/>
    </source>
</evidence>
<protein>
    <submittedName>
        <fullName evidence="12">Uncharacterized protein</fullName>
    </submittedName>
</protein>
<keyword evidence="6" id="KW-1133">Transmembrane helix</keyword>
<evidence type="ECO:0000256" key="8">
    <source>
        <dbReference type="ARBA" id="ARBA00023136"/>
    </source>
</evidence>
<evidence type="ECO:0000256" key="4">
    <source>
        <dbReference type="ARBA" id="ARBA00022737"/>
    </source>
</evidence>
<feature type="compositionally biased region" description="Polar residues" evidence="11">
    <location>
        <begin position="1"/>
        <end position="11"/>
    </location>
</feature>
<keyword evidence="5" id="KW-0999">Mitochondrion inner membrane</keyword>
<dbReference type="AlphaFoldDB" id="A0A0A2VM95"/>
<evidence type="ECO:0000256" key="7">
    <source>
        <dbReference type="ARBA" id="ARBA00023128"/>
    </source>
</evidence>
<dbReference type="GeneID" id="9100419"/>
<keyword evidence="13" id="KW-1185">Reference proteome</keyword>
<evidence type="ECO:0000313" key="13">
    <source>
        <dbReference type="Proteomes" id="UP000002059"/>
    </source>
</evidence>
<evidence type="ECO:0000256" key="9">
    <source>
        <dbReference type="PROSITE-ProRule" id="PRU00282"/>
    </source>
</evidence>
<evidence type="ECO:0000256" key="6">
    <source>
        <dbReference type="ARBA" id="ARBA00022989"/>
    </source>
</evidence>
<dbReference type="RefSeq" id="XP_002796842.2">
    <property type="nucleotide sequence ID" value="XM_002796796.2"/>
</dbReference>
<evidence type="ECO:0000313" key="12">
    <source>
        <dbReference type="EMBL" id="KGQ01984.1"/>
    </source>
</evidence>
<keyword evidence="7" id="KW-0496">Mitochondrion</keyword>
<accession>A0A0A2VM95</accession>
<feature type="repeat" description="Solcar" evidence="9">
    <location>
        <begin position="28"/>
        <end position="117"/>
    </location>
</feature>
<keyword evidence="2 10" id="KW-0813">Transport</keyword>
<sequence>MNILDRSNSPTLPAHSAGSDGRLGQASLDALASWTHLIVDASSSKTLLLPALSTPLQSLLLLSRSAVLHFREMFEILSSIHRLKGRRRLFKGLGPSLTGVVPATVIKFYTYGNCKLLSPGVLQCSK</sequence>
<dbReference type="VEuPathDB" id="FungiDB:PAAG_11157"/>
<dbReference type="EMBL" id="KN293993">
    <property type="protein sequence ID" value="KGQ01984.1"/>
    <property type="molecule type" value="Genomic_DNA"/>
</dbReference>
<dbReference type="InterPro" id="IPR023395">
    <property type="entry name" value="MCP_dom_sf"/>
</dbReference>
<keyword evidence="8 9" id="KW-0472">Membrane</keyword>
<evidence type="ECO:0000256" key="3">
    <source>
        <dbReference type="ARBA" id="ARBA00022692"/>
    </source>
</evidence>
<feature type="region of interest" description="Disordered" evidence="11">
    <location>
        <begin position="1"/>
        <end position="20"/>
    </location>
</feature>
<dbReference type="GO" id="GO:1990519">
    <property type="term" value="P:pyrimidine nucleotide import into mitochondrion"/>
    <property type="evidence" value="ECO:0007669"/>
    <property type="project" value="TreeGrafter"/>
</dbReference>
<evidence type="ECO:0000256" key="11">
    <source>
        <dbReference type="SAM" id="MobiDB-lite"/>
    </source>
</evidence>
<keyword evidence="3 9" id="KW-0812">Transmembrane</keyword>
<dbReference type="Proteomes" id="UP000002059">
    <property type="component" value="Partially assembled WGS sequence"/>
</dbReference>
<gene>
    <name evidence="12" type="ORF">PAAG_11157</name>
</gene>
<comment type="subcellular location">
    <subcellularLocation>
        <location evidence="1">Mitochondrion inner membrane</location>
        <topology evidence="1">Multi-pass membrane protein</topology>
    </subcellularLocation>
</comment>
<comment type="similarity">
    <text evidence="10">Belongs to the mitochondrial carrier (TC 2.A.29) family.</text>
</comment>
<evidence type="ECO:0000256" key="5">
    <source>
        <dbReference type="ARBA" id="ARBA00022792"/>
    </source>
</evidence>
<dbReference type="InterPro" id="IPR018108">
    <property type="entry name" value="MCP_transmembrane"/>
</dbReference>
<dbReference type="PANTHER" id="PTHR45829">
    <property type="entry name" value="MITOCHONDRIAL CARRIER PROTEIN RIM2"/>
    <property type="match status" value="1"/>
</dbReference>
<evidence type="ECO:0000256" key="2">
    <source>
        <dbReference type="ARBA" id="ARBA00022448"/>
    </source>
</evidence>